<name>A0A0G1QNP2_9BACT</name>
<reference evidence="2 3" key="1">
    <citation type="journal article" date="2015" name="Nature">
        <title>rRNA introns, odd ribosomes, and small enigmatic genomes across a large radiation of phyla.</title>
        <authorList>
            <person name="Brown C.T."/>
            <person name="Hug L.A."/>
            <person name="Thomas B.C."/>
            <person name="Sharon I."/>
            <person name="Castelle C.J."/>
            <person name="Singh A."/>
            <person name="Wilkins M.J."/>
            <person name="Williams K.H."/>
            <person name="Banfield J.F."/>
        </authorList>
    </citation>
    <scope>NUCLEOTIDE SEQUENCE [LARGE SCALE GENOMIC DNA]</scope>
</reference>
<evidence type="ECO:0000256" key="1">
    <source>
        <dbReference type="SAM" id="MobiDB-lite"/>
    </source>
</evidence>
<dbReference type="AlphaFoldDB" id="A0A0G1QNP2"/>
<dbReference type="EMBL" id="LCLA01000016">
    <property type="protein sequence ID" value="KKU10255.1"/>
    <property type="molecule type" value="Genomic_DNA"/>
</dbReference>
<proteinExistence type="predicted"/>
<organism evidence="2 3">
    <name type="scientific">Candidatus Woesebacteria bacterium GW2011_GWB1_45_5</name>
    <dbReference type="NCBI Taxonomy" id="1618581"/>
    <lineage>
        <taxon>Bacteria</taxon>
        <taxon>Candidatus Woeseibacteriota</taxon>
    </lineage>
</organism>
<evidence type="ECO:0000313" key="3">
    <source>
        <dbReference type="Proteomes" id="UP000034329"/>
    </source>
</evidence>
<accession>A0A0G1QNP2</accession>
<protein>
    <recommendedName>
        <fullName evidence="4">Transglycosylase SLT domain-containing protein</fullName>
    </recommendedName>
</protein>
<comment type="caution">
    <text evidence="2">The sequence shown here is derived from an EMBL/GenBank/DDBJ whole genome shotgun (WGS) entry which is preliminary data.</text>
</comment>
<gene>
    <name evidence="2" type="ORF">UX13_C0016G0012</name>
</gene>
<evidence type="ECO:0008006" key="4">
    <source>
        <dbReference type="Google" id="ProtNLM"/>
    </source>
</evidence>
<evidence type="ECO:0000313" key="2">
    <source>
        <dbReference type="EMBL" id="KKU10255.1"/>
    </source>
</evidence>
<sequence length="828" mass="90952">MKAVKLLAFFVFVLSVLAIRYSLIVKEAYAQIPGFKVPCDTEKDPEFHSDRPYQASPCGDSPKAVFCNNDYIIVEEVSTDFSLAKCHKSGNQYVCTVSKDIIETYVVDGVSAELPILGNTEDVKNSQKPDDSIDDATKLNEYVSWYLNGIQNKAEYGSEKSTDYELINLSGPVAKLLPSVIQDAQRVNTILQAVTNEPYTDTEGAAPGEEPETVDKPGSHNQIVVCTENGKPVECYGESERKEYRLKDWDDGTLSPFNTFFNWLGTDIWNEKYPPLPWQFKEDVLYQKAYNEWQGKNCAIIPVTNTLVCSDLFPYVPLANTTDKNAKQPVGGVGVRAPGQTVAEMRGYIVRLDPVLFYPHTKEVFDLTNVLKNTFKPQEGEGETEEATSSLPDFEDNGCEIVDVRSNAGEELFPSSKDGRENDLTVDVDIHVSQIACPAGPIDKWLQGRSECDKDCGPNDRDCVRCDKEPTCDSEVYVGVRTGPKIPYIEDIRKETVTSPDSIFRKIFPKVENGAPVNCIADIPGVSSITYKPASNTDLLRIETPGGNFEPENSKLYFPGLGTVYEYFLKGIQTALRPQGYGESLVSGQNCTNITCGELPEGLPKASGSCDLGGISPKVGNIPQSLKDIISAAAETYKVPPNLILGVMYGEGLFEEGRFSWTDQNVKNWATCQKVPNCSESGDDNFMGFFSNDWINIAPKIRDDLLELDPNREEPNQCNLLDAVYGLAWNLHDSADGGGGMPARCFGIDLKGSVPGSCDWSEDGQYASAIQAAENGYDPGCFTLENSCLLGGGKDALCPGNGDTCETKDNRYKDPSHFACVWDVAHGN</sequence>
<feature type="region of interest" description="Disordered" evidence="1">
    <location>
        <begin position="199"/>
        <end position="219"/>
    </location>
</feature>
<dbReference type="Proteomes" id="UP000034329">
    <property type="component" value="Unassembled WGS sequence"/>
</dbReference>